<reference evidence="2" key="1">
    <citation type="journal article" date="2019" name="Int. J. Syst. Evol. Microbiol.">
        <title>The Global Catalogue of Microorganisms (GCM) 10K type strain sequencing project: providing services to taxonomists for standard genome sequencing and annotation.</title>
        <authorList>
            <consortium name="The Broad Institute Genomics Platform"/>
            <consortium name="The Broad Institute Genome Sequencing Center for Infectious Disease"/>
            <person name="Wu L."/>
            <person name="Ma J."/>
        </authorList>
    </citation>
    <scope>NUCLEOTIDE SEQUENCE [LARGE SCALE GENOMIC DNA]</scope>
    <source>
        <strain evidence="2">JCM 18302</strain>
    </source>
</reference>
<protein>
    <submittedName>
        <fullName evidence="1">Uncharacterized protein</fullName>
    </submittedName>
</protein>
<evidence type="ECO:0000313" key="2">
    <source>
        <dbReference type="Proteomes" id="UP001500804"/>
    </source>
</evidence>
<gene>
    <name evidence="1" type="ORF">GCM10023320_03690</name>
</gene>
<comment type="caution">
    <text evidence="1">The sequence shown here is derived from an EMBL/GenBank/DDBJ whole genome shotgun (WGS) entry which is preliminary data.</text>
</comment>
<dbReference type="Proteomes" id="UP001500804">
    <property type="component" value="Unassembled WGS sequence"/>
</dbReference>
<proteinExistence type="predicted"/>
<evidence type="ECO:0000313" key="1">
    <source>
        <dbReference type="EMBL" id="GAA5111176.1"/>
    </source>
</evidence>
<organism evidence="1 2">
    <name type="scientific">Pseudonocardia adelaidensis</name>
    <dbReference type="NCBI Taxonomy" id="648754"/>
    <lineage>
        <taxon>Bacteria</taxon>
        <taxon>Bacillati</taxon>
        <taxon>Actinomycetota</taxon>
        <taxon>Actinomycetes</taxon>
        <taxon>Pseudonocardiales</taxon>
        <taxon>Pseudonocardiaceae</taxon>
        <taxon>Pseudonocardia</taxon>
    </lineage>
</organism>
<accession>A0ABP9N7H4</accession>
<dbReference type="EMBL" id="BAABJO010000002">
    <property type="protein sequence ID" value="GAA5111176.1"/>
    <property type="molecule type" value="Genomic_DNA"/>
</dbReference>
<keyword evidence="2" id="KW-1185">Reference proteome</keyword>
<sequence length="60" mass="6275">MLHLRGGPVAYEYVTLQATDDPALRLTVYSPPGGAQPGRTILASSADDANSGWDGSTRTV</sequence>
<name>A0ABP9N7H4_9PSEU</name>